<evidence type="ECO:0000313" key="4">
    <source>
        <dbReference type="Proteomes" id="UP000051845"/>
    </source>
</evidence>
<name>A0A0R2BDM2_SECCO</name>
<dbReference type="Proteomes" id="UP000051845">
    <property type="component" value="Unassembled WGS sequence"/>
</dbReference>
<dbReference type="SUPFAM" id="SSF50037">
    <property type="entry name" value="C-terminal domain of transcriptional repressors"/>
    <property type="match status" value="1"/>
</dbReference>
<reference evidence="3 4" key="1">
    <citation type="journal article" date="2015" name="Genome Announc.">
        <title>Expanding the biotechnology potential of lactobacilli through comparative genomics of 213 strains and associated genera.</title>
        <authorList>
            <person name="Sun Z."/>
            <person name="Harris H.M."/>
            <person name="McCann A."/>
            <person name="Guo C."/>
            <person name="Argimon S."/>
            <person name="Zhang W."/>
            <person name="Yang X."/>
            <person name="Jeffery I.B."/>
            <person name="Cooney J.C."/>
            <person name="Kagawa T.F."/>
            <person name="Liu W."/>
            <person name="Song Y."/>
            <person name="Salvetti E."/>
            <person name="Wrobel A."/>
            <person name="Rasinkangas P."/>
            <person name="Parkhill J."/>
            <person name="Rea M.C."/>
            <person name="O'Sullivan O."/>
            <person name="Ritari J."/>
            <person name="Douillard F.P."/>
            <person name="Paul Ross R."/>
            <person name="Yang R."/>
            <person name="Briner A.E."/>
            <person name="Felis G.E."/>
            <person name="de Vos W.M."/>
            <person name="Barrangou R."/>
            <person name="Klaenhammer T.R."/>
            <person name="Caufield P.W."/>
            <person name="Cui Y."/>
            <person name="Zhang H."/>
            <person name="O'Toole P.W."/>
        </authorList>
    </citation>
    <scope>NUCLEOTIDE SEQUENCE [LARGE SCALE GENOMIC DNA]</scope>
    <source>
        <strain evidence="3 4">DSM 20515</strain>
    </source>
</reference>
<organism evidence="3 4">
    <name type="scientific">Secundilactobacillus collinoides DSM 20515 = JCM 1123</name>
    <dbReference type="NCBI Taxonomy" id="1423733"/>
    <lineage>
        <taxon>Bacteria</taxon>
        <taxon>Bacillati</taxon>
        <taxon>Bacillota</taxon>
        <taxon>Bacilli</taxon>
        <taxon>Lactobacillales</taxon>
        <taxon>Lactobacillaceae</taxon>
        <taxon>Secundilactobacillus</taxon>
    </lineage>
</organism>
<dbReference type="InterPro" id="IPR007167">
    <property type="entry name" value="Fe-transptr_FeoA-like"/>
</dbReference>
<dbReference type="STRING" id="33960.TY91_01970"/>
<proteinExistence type="predicted"/>
<evidence type="ECO:0000256" key="1">
    <source>
        <dbReference type="ARBA" id="ARBA00023004"/>
    </source>
</evidence>
<feature type="domain" description="Ferrous iron transporter FeoA-like" evidence="2">
    <location>
        <begin position="1"/>
        <end position="75"/>
    </location>
</feature>
<comment type="caution">
    <text evidence="3">The sequence shown here is derived from an EMBL/GenBank/DDBJ whole genome shotgun (WGS) entry which is preliminary data.</text>
</comment>
<dbReference type="InterPro" id="IPR008988">
    <property type="entry name" value="Transcriptional_repressor_C"/>
</dbReference>
<dbReference type="InterPro" id="IPR038157">
    <property type="entry name" value="FeoA_core_dom"/>
</dbReference>
<dbReference type="GO" id="GO:0046914">
    <property type="term" value="F:transition metal ion binding"/>
    <property type="evidence" value="ECO:0007669"/>
    <property type="project" value="InterPro"/>
</dbReference>
<protein>
    <recommendedName>
        <fullName evidence="2">Ferrous iron transporter FeoA-like domain-containing protein</fullName>
    </recommendedName>
</protein>
<dbReference type="SMART" id="SM00899">
    <property type="entry name" value="FeoA"/>
    <property type="match status" value="1"/>
</dbReference>
<dbReference type="EMBL" id="AYYR01000009">
    <property type="protein sequence ID" value="KRM77629.1"/>
    <property type="molecule type" value="Genomic_DNA"/>
</dbReference>
<dbReference type="Pfam" id="PF04023">
    <property type="entry name" value="FeoA"/>
    <property type="match status" value="1"/>
</dbReference>
<dbReference type="PATRIC" id="fig|1423733.4.peg.3117"/>
<dbReference type="AlphaFoldDB" id="A0A0R2BDM2"/>
<dbReference type="RefSeq" id="WP_082620123.1">
    <property type="nucleotide sequence ID" value="NZ_AYYR01000009.1"/>
</dbReference>
<dbReference type="Gene3D" id="2.30.30.90">
    <property type="match status" value="1"/>
</dbReference>
<sequence length="75" mass="8337">MQLNYAALTYPVVTVHQMTTLDTQTAQRLHSLGIQPGSQLTVVRKYPFHGPVIITVDQQKIGIRYAIFQALLGGQ</sequence>
<accession>A0A0R2BDM2</accession>
<evidence type="ECO:0000259" key="2">
    <source>
        <dbReference type="SMART" id="SM00899"/>
    </source>
</evidence>
<gene>
    <name evidence="3" type="ORF">FC82_GL002993</name>
</gene>
<evidence type="ECO:0000313" key="3">
    <source>
        <dbReference type="EMBL" id="KRM77629.1"/>
    </source>
</evidence>
<keyword evidence="1" id="KW-0408">Iron</keyword>